<evidence type="ECO:0000313" key="4">
    <source>
        <dbReference type="EMBL" id="MBB4410335.1"/>
    </source>
</evidence>
<dbReference type="RefSeq" id="WP_148147551.1">
    <property type="nucleotide sequence ID" value="NZ_JACIGW010000001.1"/>
</dbReference>
<feature type="chain" id="PRO_5044130344" description="Antifreeze protein" evidence="2">
    <location>
        <begin position="27"/>
        <end position="117"/>
    </location>
</feature>
<protein>
    <recommendedName>
        <fullName evidence="9">Antifreeze protein</fullName>
    </recommendedName>
</protein>
<feature type="signal peptide" evidence="2">
    <location>
        <begin position="1"/>
        <end position="26"/>
    </location>
</feature>
<reference evidence="6 7" key="1">
    <citation type="submission" date="2020-08" db="EMBL/GenBank/DDBJ databases">
        <title>Genomic Encyclopedia of Type Strains, Phase IV (KMG-V): Genome sequencing to study the core and pangenomes of soil and plant-associated prokaryotes.</title>
        <authorList>
            <person name="Whitman W."/>
        </authorList>
    </citation>
    <scope>NUCLEOTIDE SEQUENCE [LARGE SCALE GENOMIC DNA]</scope>
    <source>
        <strain evidence="4 7">SEMIA 444</strain>
        <strain evidence="3 6">SEMIA 448</strain>
        <strain evidence="5 8">SEMIA 452</strain>
    </source>
</reference>
<dbReference type="Proteomes" id="UP000520770">
    <property type="component" value="Unassembled WGS sequence"/>
</dbReference>
<feature type="region of interest" description="Disordered" evidence="1">
    <location>
        <begin position="53"/>
        <end position="72"/>
    </location>
</feature>
<evidence type="ECO:0000256" key="1">
    <source>
        <dbReference type="SAM" id="MobiDB-lite"/>
    </source>
</evidence>
<organism evidence="5 8">
    <name type="scientific">Aliirhizobium cellulosilyticum</name>
    <dbReference type="NCBI Taxonomy" id="393664"/>
    <lineage>
        <taxon>Bacteria</taxon>
        <taxon>Pseudomonadati</taxon>
        <taxon>Pseudomonadota</taxon>
        <taxon>Alphaproteobacteria</taxon>
        <taxon>Hyphomicrobiales</taxon>
        <taxon>Rhizobiaceae</taxon>
        <taxon>Aliirhizobium</taxon>
    </lineage>
</organism>
<evidence type="ECO:0000313" key="5">
    <source>
        <dbReference type="EMBL" id="MBB4445022.1"/>
    </source>
</evidence>
<comment type="caution">
    <text evidence="5">The sequence shown here is derived from an EMBL/GenBank/DDBJ whole genome shotgun (WGS) entry which is preliminary data.</text>
</comment>
<evidence type="ECO:0000313" key="7">
    <source>
        <dbReference type="Proteomes" id="UP000524535"/>
    </source>
</evidence>
<name>A0A7W6UXK2_9HYPH</name>
<dbReference type="EMBL" id="JACIHM010000001">
    <property type="protein sequence ID" value="MBB4445022.1"/>
    <property type="molecule type" value="Genomic_DNA"/>
</dbReference>
<evidence type="ECO:0000313" key="8">
    <source>
        <dbReference type="Proteomes" id="UP000576087"/>
    </source>
</evidence>
<dbReference type="AlphaFoldDB" id="A0A7W6UXK2"/>
<gene>
    <name evidence="4" type="ORF">GGE31_000806</name>
    <name evidence="3" type="ORF">GGE33_000979</name>
    <name evidence="5" type="ORF">GGE35_000804</name>
</gene>
<sequence length="117" mass="12980">MTSLLTRIGLAAIVALSGISATASTAAASERGFGPNGNGIYVQYYERHDDRGRDWRRHHDRPGCSPGRALDKAERMGLRRARIVDASRRAIVVVGRDRHGRDRVVFANERGCPVIRR</sequence>
<evidence type="ECO:0008006" key="9">
    <source>
        <dbReference type="Google" id="ProtNLM"/>
    </source>
</evidence>
<dbReference type="Proteomes" id="UP000524535">
    <property type="component" value="Unassembled WGS sequence"/>
</dbReference>
<proteinExistence type="predicted"/>
<evidence type="ECO:0000256" key="2">
    <source>
        <dbReference type="SAM" id="SignalP"/>
    </source>
</evidence>
<evidence type="ECO:0000313" key="6">
    <source>
        <dbReference type="Proteomes" id="UP000520770"/>
    </source>
</evidence>
<dbReference type="Proteomes" id="UP000576087">
    <property type="component" value="Unassembled WGS sequence"/>
</dbReference>
<dbReference type="EMBL" id="JACIGY010000001">
    <property type="protein sequence ID" value="MBB4410335.1"/>
    <property type="molecule type" value="Genomic_DNA"/>
</dbReference>
<evidence type="ECO:0000313" key="3">
    <source>
        <dbReference type="EMBL" id="MBB4347271.1"/>
    </source>
</evidence>
<keyword evidence="7" id="KW-1185">Reference proteome</keyword>
<dbReference type="EMBL" id="JACIGW010000001">
    <property type="protein sequence ID" value="MBB4347271.1"/>
    <property type="molecule type" value="Genomic_DNA"/>
</dbReference>
<keyword evidence="2" id="KW-0732">Signal</keyword>
<accession>A0A7W6UXK2</accession>